<organism evidence="2 3">
    <name type="scientific">Mycolicibacterium helvum</name>
    <dbReference type="NCBI Taxonomy" id="1534349"/>
    <lineage>
        <taxon>Bacteria</taxon>
        <taxon>Bacillati</taxon>
        <taxon>Actinomycetota</taxon>
        <taxon>Actinomycetes</taxon>
        <taxon>Mycobacteriales</taxon>
        <taxon>Mycobacteriaceae</taxon>
        <taxon>Mycolicibacterium</taxon>
    </lineage>
</organism>
<protein>
    <submittedName>
        <fullName evidence="2">Uncharacterized protein</fullName>
    </submittedName>
</protein>
<dbReference type="Proteomes" id="UP000467148">
    <property type="component" value="Chromosome"/>
</dbReference>
<dbReference type="AntiFam" id="ANF00088">
    <property type="entry name" value="Shadow ORF (opposite Fdh)"/>
</dbReference>
<gene>
    <name evidence="2" type="ORF">MHEL_00070</name>
</gene>
<feature type="region of interest" description="Disordered" evidence="1">
    <location>
        <begin position="1"/>
        <end position="23"/>
    </location>
</feature>
<evidence type="ECO:0000313" key="3">
    <source>
        <dbReference type="Proteomes" id="UP000467148"/>
    </source>
</evidence>
<keyword evidence="3" id="KW-1185">Reference proteome</keyword>
<accession>A0A7I7SXK6</accession>
<evidence type="ECO:0000256" key="1">
    <source>
        <dbReference type="SAM" id="MobiDB-lite"/>
    </source>
</evidence>
<dbReference type="EMBL" id="AP022596">
    <property type="protein sequence ID" value="BBY61764.1"/>
    <property type="molecule type" value="Genomic_DNA"/>
</dbReference>
<dbReference type="AlphaFoldDB" id="A0A7I7SXK6"/>
<feature type="compositionally biased region" description="Pro residues" evidence="1">
    <location>
        <begin position="12"/>
        <end position="23"/>
    </location>
</feature>
<proteinExistence type="predicted"/>
<name>A0A7I7SXK6_9MYCO</name>
<sequence>MAPVLTAAPSPAITPQPNNPPPRVSLRINLGALPLMDQGLIGERTDTQGRRQLGAVGQRHLLGGVMGIEAVPRAATLTRPALTTHRTPIQDHEITRHDIGHAGTNRLHRARGLMAQQERILVVDTALAISQIGMTHTARHHRDHHLTRPRIGNDDVDQLNRLL</sequence>
<evidence type="ECO:0000313" key="2">
    <source>
        <dbReference type="EMBL" id="BBY61764.1"/>
    </source>
</evidence>
<reference evidence="2 3" key="1">
    <citation type="journal article" date="2019" name="Emerg. Microbes Infect.">
        <title>Comprehensive subspecies identification of 175 nontuberculous mycobacteria species based on 7547 genomic profiles.</title>
        <authorList>
            <person name="Matsumoto Y."/>
            <person name="Kinjo T."/>
            <person name="Motooka D."/>
            <person name="Nabeya D."/>
            <person name="Jung N."/>
            <person name="Uechi K."/>
            <person name="Horii T."/>
            <person name="Iida T."/>
            <person name="Fujita J."/>
            <person name="Nakamura S."/>
        </authorList>
    </citation>
    <scope>NUCLEOTIDE SEQUENCE [LARGE SCALE GENOMIC DNA]</scope>
    <source>
        <strain evidence="2 3">JCM 30396</strain>
    </source>
</reference>
<dbReference type="KEGG" id="mhev:MHEL_00070"/>